<feature type="region of interest" description="Disordered" evidence="6">
    <location>
        <begin position="221"/>
        <end position="249"/>
    </location>
</feature>
<feature type="compositionally biased region" description="Acidic residues" evidence="6">
    <location>
        <begin position="137"/>
        <end position="152"/>
    </location>
</feature>
<dbReference type="InterPro" id="IPR001739">
    <property type="entry name" value="Methyl_CpG_DNA-bd"/>
</dbReference>
<dbReference type="Pfam" id="PF01429">
    <property type="entry name" value="MBD"/>
    <property type="match status" value="1"/>
</dbReference>
<dbReference type="KEGG" id="crb:17899894"/>
<feature type="compositionally biased region" description="Low complexity" evidence="6">
    <location>
        <begin position="45"/>
        <end position="62"/>
    </location>
</feature>
<dbReference type="InterPro" id="IPR037472">
    <property type="entry name" value="MBD8"/>
</dbReference>
<dbReference type="GO" id="GO:0003677">
    <property type="term" value="F:DNA binding"/>
    <property type="evidence" value="ECO:0007669"/>
    <property type="project" value="UniProtKB-KW"/>
</dbReference>
<dbReference type="InterPro" id="IPR017956">
    <property type="entry name" value="AT_hook_DNA-bd_motif"/>
</dbReference>
<accession>R0GWD5</accession>
<keyword evidence="3" id="KW-0238">DNA-binding</keyword>
<dbReference type="InterPro" id="IPR016177">
    <property type="entry name" value="DNA-bd_dom_sf"/>
</dbReference>
<evidence type="ECO:0000256" key="3">
    <source>
        <dbReference type="ARBA" id="ARBA00023125"/>
    </source>
</evidence>
<feature type="domain" description="MBD" evidence="7">
    <location>
        <begin position="343"/>
        <end position="415"/>
    </location>
</feature>
<evidence type="ECO:0000313" key="9">
    <source>
        <dbReference type="Proteomes" id="UP000029121"/>
    </source>
</evidence>
<evidence type="ECO:0000256" key="2">
    <source>
        <dbReference type="ARBA" id="ARBA00023015"/>
    </source>
</evidence>
<feature type="region of interest" description="Disordered" evidence="6">
    <location>
        <begin position="177"/>
        <end position="201"/>
    </location>
</feature>
<dbReference type="PANTHER" id="PTHR37701">
    <property type="entry name" value="METHYL-CPG-BINDING DOMAIN-CONTAINING PROTEIN 8"/>
    <property type="match status" value="1"/>
</dbReference>
<proteinExistence type="predicted"/>
<organism evidence="8 9">
    <name type="scientific">Capsella rubella</name>
    <dbReference type="NCBI Taxonomy" id="81985"/>
    <lineage>
        <taxon>Eukaryota</taxon>
        <taxon>Viridiplantae</taxon>
        <taxon>Streptophyta</taxon>
        <taxon>Embryophyta</taxon>
        <taxon>Tracheophyta</taxon>
        <taxon>Spermatophyta</taxon>
        <taxon>Magnoliopsida</taxon>
        <taxon>eudicotyledons</taxon>
        <taxon>Gunneridae</taxon>
        <taxon>Pentapetalae</taxon>
        <taxon>rosids</taxon>
        <taxon>malvids</taxon>
        <taxon>Brassicales</taxon>
        <taxon>Brassicaceae</taxon>
        <taxon>Camelineae</taxon>
        <taxon>Capsella</taxon>
    </lineage>
</organism>
<evidence type="ECO:0000256" key="6">
    <source>
        <dbReference type="SAM" id="MobiDB-lite"/>
    </source>
</evidence>
<name>R0GWD5_9BRAS</name>
<feature type="compositionally biased region" description="Polar residues" evidence="6">
    <location>
        <begin position="77"/>
        <end position="89"/>
    </location>
</feature>
<dbReference type="OrthoDB" id="1675150at2759"/>
<keyword evidence="9" id="KW-1185">Reference proteome</keyword>
<dbReference type="PANTHER" id="PTHR37701:SF17">
    <property type="entry name" value="METHYL BINDING DOMAIN117"/>
    <property type="match status" value="1"/>
</dbReference>
<dbReference type="GO" id="GO:0005634">
    <property type="term" value="C:nucleus"/>
    <property type="evidence" value="ECO:0007669"/>
    <property type="project" value="UniProtKB-SubCell"/>
</dbReference>
<protein>
    <recommendedName>
        <fullName evidence="7">MBD domain-containing protein</fullName>
    </recommendedName>
</protein>
<evidence type="ECO:0000256" key="1">
    <source>
        <dbReference type="ARBA" id="ARBA00004123"/>
    </source>
</evidence>
<dbReference type="SMART" id="SM00384">
    <property type="entry name" value="AT_hook"/>
    <property type="match status" value="2"/>
</dbReference>
<dbReference type="eggNOG" id="ENOG502QPIK">
    <property type="taxonomic scope" value="Eukaryota"/>
</dbReference>
<evidence type="ECO:0000256" key="5">
    <source>
        <dbReference type="ARBA" id="ARBA00023242"/>
    </source>
</evidence>
<keyword evidence="4" id="KW-0804">Transcription</keyword>
<keyword evidence="5" id="KW-0539">Nucleus</keyword>
<evidence type="ECO:0000259" key="7">
    <source>
        <dbReference type="PROSITE" id="PS50982"/>
    </source>
</evidence>
<dbReference type="SUPFAM" id="SSF54171">
    <property type="entry name" value="DNA-binding domain"/>
    <property type="match status" value="1"/>
</dbReference>
<keyword evidence="2" id="KW-0805">Transcription regulation</keyword>
<evidence type="ECO:0000256" key="4">
    <source>
        <dbReference type="ARBA" id="ARBA00023163"/>
    </source>
</evidence>
<dbReference type="STRING" id="81985.R0GWD5"/>
<feature type="compositionally biased region" description="Basic and acidic residues" evidence="6">
    <location>
        <begin position="107"/>
        <end position="117"/>
    </location>
</feature>
<dbReference type="PROSITE" id="PS50982">
    <property type="entry name" value="MBD"/>
    <property type="match status" value="1"/>
</dbReference>
<sequence>MEDDGNLRNNHHNNFHGSSGNRLSAESLPLIDTRLLSQSELRALSQCSSLSPSSSASLATSAGGDDDLTPKIDRSVFNESAGSRKQTFQRLRLSRHPQPPEPPSPQRQRDDSSREEQSQVASLLRSLFNVDSIQSKEEEDEGGEEEEIEETEGQIHYNSYVYQRPNPDSIQHVLIQGTSGSEIKRKRGRPRKIRNPSEETDAMDLNVEASMYASVDINLGMESRYGDSGTSMDSISVKRKRGRPPKNRNAVNWRSEEKEELVNLENRESTMVDVSALDKEELVNLENREGAMVDLSALANVSEDPYGEELRRITVGLNTKEEILGFLEQLNGEWVNIGKTKKVVKACDFGGYLPKGWKLMLYIKRKGSNMLLACRRYVSPDGQQFETCKEISTYLQFLLVSRSKNRLNSLQSYNKTLGQQPLMANESLLGNSDAMDLSVPNSITNHNLEIGKRVGDVFEEAKVVENGDVAEPVKTSLVEKDNNAGFLNGDDDSVNMKNIDDDNMENLADLSNRKDREKIMKGLSTATEEHQQYLSSQIH</sequence>
<gene>
    <name evidence="8" type="ORF">CARUB_v10008794mg</name>
</gene>
<feature type="region of interest" description="Disordered" evidence="6">
    <location>
        <begin position="1"/>
        <end position="23"/>
    </location>
</feature>
<feature type="region of interest" description="Disordered" evidence="6">
    <location>
        <begin position="45"/>
        <end position="155"/>
    </location>
</feature>
<reference evidence="9" key="1">
    <citation type="journal article" date="2013" name="Nat. Genet.">
        <title>The Capsella rubella genome and the genomic consequences of rapid mating system evolution.</title>
        <authorList>
            <person name="Slotte T."/>
            <person name="Hazzouri K.M."/>
            <person name="Agren J.A."/>
            <person name="Koenig D."/>
            <person name="Maumus F."/>
            <person name="Guo Y.L."/>
            <person name="Steige K."/>
            <person name="Platts A.E."/>
            <person name="Escobar J.S."/>
            <person name="Newman L.K."/>
            <person name="Wang W."/>
            <person name="Mandakova T."/>
            <person name="Vello E."/>
            <person name="Smith L.M."/>
            <person name="Henz S.R."/>
            <person name="Steffen J."/>
            <person name="Takuno S."/>
            <person name="Brandvain Y."/>
            <person name="Coop G."/>
            <person name="Andolfatto P."/>
            <person name="Hu T.T."/>
            <person name="Blanchette M."/>
            <person name="Clark R.M."/>
            <person name="Quesneville H."/>
            <person name="Nordborg M."/>
            <person name="Gaut B.S."/>
            <person name="Lysak M.A."/>
            <person name="Jenkins J."/>
            <person name="Grimwood J."/>
            <person name="Chapman J."/>
            <person name="Prochnik S."/>
            <person name="Shu S."/>
            <person name="Rokhsar D."/>
            <person name="Schmutz J."/>
            <person name="Weigel D."/>
            <person name="Wright S.I."/>
        </authorList>
    </citation>
    <scope>NUCLEOTIDE SEQUENCE [LARGE SCALE GENOMIC DNA]</scope>
    <source>
        <strain evidence="9">cv. Monte Gargano</strain>
    </source>
</reference>
<dbReference type="AlphaFoldDB" id="R0GWD5"/>
<dbReference type="EMBL" id="KB870805">
    <property type="protein sequence ID" value="EOA40101.1"/>
    <property type="molecule type" value="Genomic_DNA"/>
</dbReference>
<feature type="compositionally biased region" description="Basic residues" evidence="6">
    <location>
        <begin position="184"/>
        <end position="194"/>
    </location>
</feature>
<feature type="compositionally biased region" description="Basic residues" evidence="6">
    <location>
        <begin position="237"/>
        <end position="246"/>
    </location>
</feature>
<comment type="subcellular location">
    <subcellularLocation>
        <location evidence="1">Nucleus</location>
    </subcellularLocation>
</comment>
<dbReference type="Proteomes" id="UP000029121">
    <property type="component" value="Unassembled WGS sequence"/>
</dbReference>
<evidence type="ECO:0000313" key="8">
    <source>
        <dbReference type="EMBL" id="EOA40101.1"/>
    </source>
</evidence>